<sequence length="162" mass="17476">MHGTAGFRHDSTFNPPPLSSQRQVTATTKIIHARAGNASESASLNGHKAMTPILAGSICGGVIGLAWIIGLVWYLLRRHKRRQEEAKIAAGLQVPRNPKDKTERYIIPPDPAILQGPLLSNQYPNCVNEIDRHNHTGADVTTDGSRAGEEMTVGHAPGSAFK</sequence>
<dbReference type="EMBL" id="MU267590">
    <property type="protein sequence ID" value="KAH7916545.1"/>
    <property type="molecule type" value="Genomic_DNA"/>
</dbReference>
<comment type="caution">
    <text evidence="1">The sequence shown here is derived from an EMBL/GenBank/DDBJ whole genome shotgun (WGS) entry which is preliminary data.</text>
</comment>
<proteinExistence type="predicted"/>
<accession>A0ACB8ASQ8</accession>
<dbReference type="Proteomes" id="UP000790377">
    <property type="component" value="Unassembled WGS sequence"/>
</dbReference>
<evidence type="ECO:0000313" key="1">
    <source>
        <dbReference type="EMBL" id="KAH7916545.1"/>
    </source>
</evidence>
<reference evidence="1" key="1">
    <citation type="journal article" date="2021" name="New Phytol.">
        <title>Evolutionary innovations through gain and loss of genes in the ectomycorrhizal Boletales.</title>
        <authorList>
            <person name="Wu G."/>
            <person name="Miyauchi S."/>
            <person name="Morin E."/>
            <person name="Kuo A."/>
            <person name="Drula E."/>
            <person name="Varga T."/>
            <person name="Kohler A."/>
            <person name="Feng B."/>
            <person name="Cao Y."/>
            <person name="Lipzen A."/>
            <person name="Daum C."/>
            <person name="Hundley H."/>
            <person name="Pangilinan J."/>
            <person name="Johnson J."/>
            <person name="Barry K."/>
            <person name="LaButti K."/>
            <person name="Ng V."/>
            <person name="Ahrendt S."/>
            <person name="Min B."/>
            <person name="Choi I.G."/>
            <person name="Park H."/>
            <person name="Plett J.M."/>
            <person name="Magnuson J."/>
            <person name="Spatafora J.W."/>
            <person name="Nagy L.G."/>
            <person name="Henrissat B."/>
            <person name="Grigoriev I.V."/>
            <person name="Yang Z.L."/>
            <person name="Xu J."/>
            <person name="Martin F.M."/>
        </authorList>
    </citation>
    <scope>NUCLEOTIDE SEQUENCE</scope>
    <source>
        <strain evidence="1">ATCC 28755</strain>
    </source>
</reference>
<name>A0ACB8ASQ8_9AGAM</name>
<organism evidence="1 2">
    <name type="scientific">Hygrophoropsis aurantiaca</name>
    <dbReference type="NCBI Taxonomy" id="72124"/>
    <lineage>
        <taxon>Eukaryota</taxon>
        <taxon>Fungi</taxon>
        <taxon>Dikarya</taxon>
        <taxon>Basidiomycota</taxon>
        <taxon>Agaricomycotina</taxon>
        <taxon>Agaricomycetes</taxon>
        <taxon>Agaricomycetidae</taxon>
        <taxon>Boletales</taxon>
        <taxon>Coniophorineae</taxon>
        <taxon>Hygrophoropsidaceae</taxon>
        <taxon>Hygrophoropsis</taxon>
    </lineage>
</organism>
<gene>
    <name evidence="1" type="ORF">BJ138DRAFT_1096984</name>
</gene>
<evidence type="ECO:0000313" key="2">
    <source>
        <dbReference type="Proteomes" id="UP000790377"/>
    </source>
</evidence>
<protein>
    <submittedName>
        <fullName evidence="1">Uncharacterized protein</fullName>
    </submittedName>
</protein>
<keyword evidence="2" id="KW-1185">Reference proteome</keyword>